<sequence length="196" mass="21828">MFDKMPMTNVMSWTAMISDYISKGMLKESVAVFQKPLERELKPESLTLMRMLTTCTQLGDVKMGKSEMATSLVDMYAKCGRRDRAHRPFDGIVMKDVVAVIGGCSSNKFSKKALEMFFKMEAVNIKSGQLDDIEALIKFMTVEEDGVIWKVLLSACQIFDPGCLVLSPTPISLPMMHLDGVDLFKLCLFPGSGVSF</sequence>
<proteinExistence type="predicted"/>
<dbReference type="Proteomes" id="UP001552299">
    <property type="component" value="Unassembled WGS sequence"/>
</dbReference>
<keyword evidence="4" id="KW-1185">Reference proteome</keyword>
<dbReference type="EMBL" id="JANQDX010000015">
    <property type="protein sequence ID" value="KAL0911396.1"/>
    <property type="molecule type" value="Genomic_DNA"/>
</dbReference>
<feature type="repeat" description="PPR" evidence="2">
    <location>
        <begin position="9"/>
        <end position="43"/>
    </location>
</feature>
<dbReference type="InterPro" id="IPR046960">
    <property type="entry name" value="PPR_At4g14850-like_plant"/>
</dbReference>
<protein>
    <recommendedName>
        <fullName evidence="5">Pentatricopeptide repeat-containing protein</fullName>
    </recommendedName>
</protein>
<name>A0ABD0ULZ7_DENTH</name>
<evidence type="ECO:0000313" key="3">
    <source>
        <dbReference type="EMBL" id="KAL0911396.1"/>
    </source>
</evidence>
<dbReference type="AlphaFoldDB" id="A0ABD0ULZ7"/>
<accession>A0ABD0ULZ7</accession>
<comment type="caution">
    <text evidence="3">The sequence shown here is derived from an EMBL/GenBank/DDBJ whole genome shotgun (WGS) entry which is preliminary data.</text>
</comment>
<dbReference type="PANTHER" id="PTHR47926">
    <property type="entry name" value="PENTATRICOPEPTIDE REPEAT-CONTAINING PROTEIN"/>
    <property type="match status" value="1"/>
</dbReference>
<dbReference type="PROSITE" id="PS51375">
    <property type="entry name" value="PPR"/>
    <property type="match status" value="1"/>
</dbReference>
<evidence type="ECO:0000256" key="2">
    <source>
        <dbReference type="PROSITE-ProRule" id="PRU00708"/>
    </source>
</evidence>
<dbReference type="InterPro" id="IPR002885">
    <property type="entry name" value="PPR_rpt"/>
</dbReference>
<dbReference type="Gene3D" id="1.25.40.10">
    <property type="entry name" value="Tetratricopeptide repeat domain"/>
    <property type="match status" value="2"/>
</dbReference>
<gene>
    <name evidence="3" type="ORF">M5K25_019534</name>
</gene>
<keyword evidence="1" id="KW-0677">Repeat</keyword>
<evidence type="ECO:0000313" key="4">
    <source>
        <dbReference type="Proteomes" id="UP001552299"/>
    </source>
</evidence>
<reference evidence="3 4" key="1">
    <citation type="journal article" date="2024" name="Plant Biotechnol. J.">
        <title>Dendrobium thyrsiflorum genome and its molecular insights into genes involved in important horticultural traits.</title>
        <authorList>
            <person name="Chen B."/>
            <person name="Wang J.Y."/>
            <person name="Zheng P.J."/>
            <person name="Li K.L."/>
            <person name="Liang Y.M."/>
            <person name="Chen X.F."/>
            <person name="Zhang C."/>
            <person name="Zhao X."/>
            <person name="He X."/>
            <person name="Zhang G.Q."/>
            <person name="Liu Z.J."/>
            <person name="Xu Q."/>
        </authorList>
    </citation>
    <scope>NUCLEOTIDE SEQUENCE [LARGE SCALE GENOMIC DNA]</scope>
    <source>
        <strain evidence="3">GZMU011</strain>
    </source>
</reference>
<dbReference type="Pfam" id="PF01535">
    <property type="entry name" value="PPR"/>
    <property type="match status" value="2"/>
</dbReference>
<dbReference type="InterPro" id="IPR011990">
    <property type="entry name" value="TPR-like_helical_dom_sf"/>
</dbReference>
<evidence type="ECO:0008006" key="5">
    <source>
        <dbReference type="Google" id="ProtNLM"/>
    </source>
</evidence>
<organism evidence="3 4">
    <name type="scientific">Dendrobium thyrsiflorum</name>
    <name type="common">Pinecone-like raceme dendrobium</name>
    <name type="synonym">Orchid</name>
    <dbReference type="NCBI Taxonomy" id="117978"/>
    <lineage>
        <taxon>Eukaryota</taxon>
        <taxon>Viridiplantae</taxon>
        <taxon>Streptophyta</taxon>
        <taxon>Embryophyta</taxon>
        <taxon>Tracheophyta</taxon>
        <taxon>Spermatophyta</taxon>
        <taxon>Magnoliopsida</taxon>
        <taxon>Liliopsida</taxon>
        <taxon>Asparagales</taxon>
        <taxon>Orchidaceae</taxon>
        <taxon>Epidendroideae</taxon>
        <taxon>Malaxideae</taxon>
        <taxon>Dendrobiinae</taxon>
        <taxon>Dendrobium</taxon>
    </lineage>
</organism>
<evidence type="ECO:0000256" key="1">
    <source>
        <dbReference type="ARBA" id="ARBA00022737"/>
    </source>
</evidence>